<dbReference type="HOGENOM" id="CLU_2460357_0_0_1"/>
<organism evidence="2 3">
    <name type="scientific">Ciona savignyi</name>
    <name type="common">Pacific transparent sea squirt</name>
    <dbReference type="NCBI Taxonomy" id="51511"/>
    <lineage>
        <taxon>Eukaryota</taxon>
        <taxon>Metazoa</taxon>
        <taxon>Chordata</taxon>
        <taxon>Tunicata</taxon>
        <taxon>Ascidiacea</taxon>
        <taxon>Phlebobranchia</taxon>
        <taxon>Cionidae</taxon>
        <taxon>Ciona</taxon>
    </lineage>
</organism>
<evidence type="ECO:0000313" key="3">
    <source>
        <dbReference type="Proteomes" id="UP000007875"/>
    </source>
</evidence>
<sequence>MFHPDRSDHPNIYNKPHYMSSNKPWQGPEDNVSNVDRRSEVKSPSHLPEEPKNPIPINEALFSNVDPKLESPQLILRPKFKLPGLSTNS</sequence>
<evidence type="ECO:0000256" key="1">
    <source>
        <dbReference type="SAM" id="MobiDB-lite"/>
    </source>
</evidence>
<feature type="region of interest" description="Disordered" evidence="1">
    <location>
        <begin position="1"/>
        <end position="58"/>
    </location>
</feature>
<dbReference type="Ensembl" id="ENSCSAVT00000009621.1">
    <property type="protein sequence ID" value="ENSCSAVP00000009504.1"/>
    <property type="gene ID" value="ENSCSAVG00000005590.1"/>
</dbReference>
<feature type="compositionally biased region" description="Basic and acidic residues" evidence="1">
    <location>
        <begin position="35"/>
        <end position="52"/>
    </location>
</feature>
<reference evidence="2" key="3">
    <citation type="submission" date="2025-09" db="UniProtKB">
        <authorList>
            <consortium name="Ensembl"/>
        </authorList>
    </citation>
    <scope>IDENTIFICATION</scope>
</reference>
<evidence type="ECO:0000313" key="2">
    <source>
        <dbReference type="Ensembl" id="ENSCSAVP00000009504.1"/>
    </source>
</evidence>
<reference evidence="2" key="2">
    <citation type="submission" date="2025-08" db="UniProtKB">
        <authorList>
            <consortium name="Ensembl"/>
        </authorList>
    </citation>
    <scope>IDENTIFICATION</scope>
</reference>
<reference evidence="3" key="1">
    <citation type="submission" date="2003-08" db="EMBL/GenBank/DDBJ databases">
        <authorList>
            <person name="Birren B."/>
            <person name="Nusbaum C."/>
            <person name="Abebe A."/>
            <person name="Abouelleil A."/>
            <person name="Adekoya E."/>
            <person name="Ait-zahra M."/>
            <person name="Allen N."/>
            <person name="Allen T."/>
            <person name="An P."/>
            <person name="Anderson M."/>
            <person name="Anderson S."/>
            <person name="Arachchi H."/>
            <person name="Armbruster J."/>
            <person name="Bachantsang P."/>
            <person name="Baldwin J."/>
            <person name="Barry A."/>
            <person name="Bayul T."/>
            <person name="Blitshsteyn B."/>
            <person name="Bloom T."/>
            <person name="Blye J."/>
            <person name="Boguslavskiy L."/>
            <person name="Borowsky M."/>
            <person name="Boukhgalter B."/>
            <person name="Brunache A."/>
            <person name="Butler J."/>
            <person name="Calixte N."/>
            <person name="Calvo S."/>
            <person name="Camarata J."/>
            <person name="Campo K."/>
            <person name="Chang J."/>
            <person name="Cheshatsang Y."/>
            <person name="Citroen M."/>
            <person name="Collymore A."/>
            <person name="Considine T."/>
            <person name="Cook A."/>
            <person name="Cooke P."/>
            <person name="Corum B."/>
            <person name="Cuomo C."/>
            <person name="David R."/>
            <person name="Dawoe T."/>
            <person name="Degray S."/>
            <person name="Dodge S."/>
            <person name="Dooley K."/>
            <person name="Dorje P."/>
            <person name="Dorjee K."/>
            <person name="Dorris L."/>
            <person name="Duffey N."/>
            <person name="Dupes A."/>
            <person name="Elkins T."/>
            <person name="Engels R."/>
            <person name="Erickson J."/>
            <person name="Farina A."/>
            <person name="Faro S."/>
            <person name="Ferreira P."/>
            <person name="Fischer H."/>
            <person name="Fitzgerald M."/>
            <person name="Foley K."/>
            <person name="Gage D."/>
            <person name="Galagan J."/>
            <person name="Gearin G."/>
            <person name="Gnerre S."/>
            <person name="Gnirke A."/>
            <person name="Goyette A."/>
            <person name="Graham J."/>
            <person name="Grandbois E."/>
            <person name="Gyaltsen K."/>
            <person name="Hafez N."/>
            <person name="Hagopian D."/>
            <person name="Hagos B."/>
            <person name="Hall J."/>
            <person name="Hatcher B."/>
            <person name="Heller A."/>
            <person name="Higgins H."/>
            <person name="Honan T."/>
            <person name="Horn A."/>
            <person name="Houde N."/>
            <person name="Hughes L."/>
            <person name="Hulme W."/>
            <person name="Husby E."/>
            <person name="Iliev I."/>
            <person name="Jaffe D."/>
            <person name="Jones C."/>
            <person name="Kamal M."/>
            <person name="Kamat A."/>
            <person name="Kamvysselis M."/>
            <person name="Karlsson E."/>
            <person name="Kells C."/>
            <person name="Kieu A."/>
            <person name="Kisner P."/>
            <person name="Kodira C."/>
            <person name="Kulbokas E."/>
            <person name="Labutti K."/>
            <person name="Lama D."/>
            <person name="Landers T."/>
            <person name="Leger J."/>
            <person name="Levine S."/>
            <person name="Lewis D."/>
            <person name="Lewis T."/>
            <person name="Lindblad-toh K."/>
            <person name="Liu X."/>
            <person name="Lokyitsang T."/>
            <person name="Lokyitsang Y."/>
            <person name="Lucien O."/>
            <person name="Lui A."/>
            <person name="Ma L.J."/>
            <person name="Mabbitt R."/>
            <person name="Macdonald J."/>
            <person name="Maclean C."/>
            <person name="Major J."/>
            <person name="Manning J."/>
            <person name="Marabella R."/>
            <person name="Maru K."/>
            <person name="Matthews C."/>
            <person name="Mauceli E."/>
            <person name="Mccarthy M."/>
            <person name="Mcdonough S."/>
            <person name="Mcghee T."/>
            <person name="Meldrim J."/>
            <person name="Meneus L."/>
            <person name="Mesirov J."/>
            <person name="Mihalev A."/>
            <person name="Mihova T."/>
            <person name="Mikkelsen T."/>
            <person name="Mlenga V."/>
            <person name="Moru K."/>
            <person name="Mozes J."/>
            <person name="Mulrain L."/>
            <person name="Munson G."/>
            <person name="Naylor J."/>
            <person name="Newes C."/>
            <person name="Nguyen C."/>
            <person name="Nguyen N."/>
            <person name="Nguyen T."/>
            <person name="Nicol R."/>
            <person name="Nielsen C."/>
            <person name="Nizzari M."/>
            <person name="Norbu C."/>
            <person name="Norbu N."/>
            <person name="O'donnell P."/>
            <person name="Okoawo O."/>
            <person name="O'leary S."/>
            <person name="Omotosho B."/>
            <person name="O'neill K."/>
            <person name="Osman S."/>
            <person name="Parker S."/>
            <person name="Perrin D."/>
            <person name="Phunkhang P."/>
            <person name="Piqani B."/>
            <person name="Purcell S."/>
            <person name="Rachupka T."/>
            <person name="Ramasamy U."/>
            <person name="Rameau R."/>
            <person name="Ray V."/>
            <person name="Raymond C."/>
            <person name="Retta R."/>
            <person name="Richardson S."/>
            <person name="Rise C."/>
            <person name="Rodriguez J."/>
            <person name="Rogers J."/>
            <person name="Rogov P."/>
            <person name="Rutman M."/>
            <person name="Schupbach R."/>
            <person name="Seaman C."/>
            <person name="Settipalli S."/>
            <person name="Sharpe T."/>
            <person name="Sheridan J."/>
            <person name="Sherpa N."/>
            <person name="Shi J."/>
            <person name="Smirnov S."/>
            <person name="Smith C."/>
            <person name="Sougnez C."/>
            <person name="Spencer B."/>
            <person name="Stalker J."/>
            <person name="Stange-thomann N."/>
            <person name="Stavropoulos S."/>
            <person name="Stetson K."/>
            <person name="Stone C."/>
            <person name="Stone S."/>
            <person name="Stubbs M."/>
            <person name="Talamas J."/>
            <person name="Tchuinga P."/>
            <person name="Tenzing P."/>
            <person name="Tesfaye S."/>
            <person name="Theodore J."/>
            <person name="Thoulutsang Y."/>
            <person name="Topham K."/>
            <person name="Towey S."/>
            <person name="Tsamla T."/>
            <person name="Tsomo N."/>
            <person name="Vallee D."/>
            <person name="Vassiliev H."/>
            <person name="Venkataraman V."/>
            <person name="Vinson J."/>
            <person name="Vo A."/>
            <person name="Wade C."/>
            <person name="Wang S."/>
            <person name="Wangchuk T."/>
            <person name="Wangdi T."/>
            <person name="Whittaker C."/>
            <person name="Wilkinson J."/>
            <person name="Wu Y."/>
            <person name="Wyman D."/>
            <person name="Yadav S."/>
            <person name="Yang S."/>
            <person name="Yang X."/>
            <person name="Yeager S."/>
            <person name="Yee E."/>
            <person name="Young G."/>
            <person name="Zainoun J."/>
            <person name="Zembeck L."/>
            <person name="Zimmer A."/>
            <person name="Zody M."/>
            <person name="Lander E."/>
        </authorList>
    </citation>
    <scope>NUCLEOTIDE SEQUENCE [LARGE SCALE GENOMIC DNA]</scope>
</reference>
<proteinExistence type="predicted"/>
<dbReference type="InParanoid" id="H2YVZ3"/>
<name>H2YVZ3_CIOSA</name>
<dbReference type="AlphaFoldDB" id="H2YVZ3"/>
<accession>H2YVZ3</accession>
<dbReference type="Proteomes" id="UP000007875">
    <property type="component" value="Unassembled WGS sequence"/>
</dbReference>
<keyword evidence="3" id="KW-1185">Reference proteome</keyword>
<protein>
    <submittedName>
        <fullName evidence="2">Uncharacterized protein</fullName>
    </submittedName>
</protein>